<evidence type="ECO:0000259" key="1">
    <source>
        <dbReference type="Pfam" id="PF01979"/>
    </source>
</evidence>
<reference evidence="2" key="1">
    <citation type="submission" date="2021-02" db="EMBL/GenBank/DDBJ databases">
        <title>Natrosporangium hydrolyticum gen. nov., sp. nov, a haloalkaliphilic actinobacterium from a soda solonchak soil.</title>
        <authorList>
            <person name="Sorokin D.Y."/>
            <person name="Khijniak T.V."/>
            <person name="Zakharycheva A.P."/>
            <person name="Boueva O.V."/>
            <person name="Ariskina E.V."/>
            <person name="Hahnke R.L."/>
            <person name="Bunk B."/>
            <person name="Sproer C."/>
            <person name="Schumann P."/>
            <person name="Evtushenko L.I."/>
            <person name="Kublanov I.V."/>
        </authorList>
    </citation>
    <scope>NUCLEOTIDE SEQUENCE</scope>
    <source>
        <strain evidence="2">DSM 106523</strain>
    </source>
</reference>
<dbReference type="PANTHER" id="PTHR43794">
    <property type="entry name" value="AMINOHYDROLASE SSNA-RELATED"/>
    <property type="match status" value="1"/>
</dbReference>
<sequence>MTGGPGTRPLLITGGHIVSLHPEVGDLPSGDLRIEHGVITAVGEQLPTGDAEVIDARDMLVLPGMVDTHTHLWESLFRGRVSESWGGEYFATIPPLGSWLSPEDTYLGTYLGAVELLANGVTAVLDYSHALLSPAHADAAVAALRAAGIRARFGYDLAGRDPAGNGELGPSQARFPDLERIAAELTGDELVQLAVCMSGVAPEHMATTVAEVGFARSLGAPLTYHNNTGGEVELLARAGVLGPDLLPAHGNLTTDTDLDLLASCGGFLSTQPEAETYSGRRPYSMVGRAHHRGVRVALGVDLPPLVNPAILPQMRLLYLLQRYLDGAQERAEGQVPVARRPGSPRLSAREVLRAGTVHGAAALGWAESVGPLAPGFAADLVLLDIGRFGPAEGDPAAQVVLGSHLGEIDTVIVGGELRKRAGRLLGVDLPAMAAKRLAARDRVLAAAGNPPPARQWWGWVDPTGQQAGP</sequence>
<dbReference type="InterPro" id="IPR032466">
    <property type="entry name" value="Metal_Hydrolase"/>
</dbReference>
<dbReference type="AlphaFoldDB" id="A0A895YEL1"/>
<dbReference type="Gene3D" id="3.20.20.140">
    <property type="entry name" value="Metal-dependent hydrolases"/>
    <property type="match status" value="1"/>
</dbReference>
<feature type="domain" description="Amidohydrolase-related" evidence="1">
    <location>
        <begin position="60"/>
        <end position="417"/>
    </location>
</feature>
<keyword evidence="3" id="KW-1185">Reference proteome</keyword>
<evidence type="ECO:0000313" key="3">
    <source>
        <dbReference type="Proteomes" id="UP000662857"/>
    </source>
</evidence>
<name>A0A895YEL1_9ACTN</name>
<protein>
    <submittedName>
        <fullName evidence="2">Amidohydrolase family protein</fullName>
    </submittedName>
</protein>
<proteinExistence type="predicted"/>
<dbReference type="PANTHER" id="PTHR43794:SF5">
    <property type="entry name" value="CHLOROHYDROLASE FAMILY PROTEIN"/>
    <property type="match status" value="1"/>
</dbReference>
<dbReference type="InterPro" id="IPR050287">
    <property type="entry name" value="MTA/SAH_deaminase"/>
</dbReference>
<gene>
    <name evidence="2" type="ORF">JQS43_13205</name>
</gene>
<dbReference type="GO" id="GO:0016810">
    <property type="term" value="F:hydrolase activity, acting on carbon-nitrogen (but not peptide) bonds"/>
    <property type="evidence" value="ECO:0007669"/>
    <property type="project" value="InterPro"/>
</dbReference>
<dbReference type="KEGG" id="nhy:JQS43_13205"/>
<dbReference type="Pfam" id="PF01979">
    <property type="entry name" value="Amidohydro_1"/>
    <property type="match status" value="1"/>
</dbReference>
<dbReference type="InterPro" id="IPR006680">
    <property type="entry name" value="Amidohydro-rel"/>
</dbReference>
<evidence type="ECO:0000313" key="2">
    <source>
        <dbReference type="EMBL" id="QSB12660.1"/>
    </source>
</evidence>
<accession>A0A895YEL1</accession>
<dbReference type="RefSeq" id="WP_239674701.1">
    <property type="nucleotide sequence ID" value="NZ_CP070499.1"/>
</dbReference>
<dbReference type="SUPFAM" id="SSF51338">
    <property type="entry name" value="Composite domain of metallo-dependent hydrolases"/>
    <property type="match status" value="1"/>
</dbReference>
<organism evidence="2 3">
    <name type="scientific">Natronosporangium hydrolyticum</name>
    <dbReference type="NCBI Taxonomy" id="2811111"/>
    <lineage>
        <taxon>Bacteria</taxon>
        <taxon>Bacillati</taxon>
        <taxon>Actinomycetota</taxon>
        <taxon>Actinomycetes</taxon>
        <taxon>Micromonosporales</taxon>
        <taxon>Micromonosporaceae</taxon>
        <taxon>Natronosporangium</taxon>
    </lineage>
</organism>
<dbReference type="EMBL" id="CP070499">
    <property type="protein sequence ID" value="QSB12660.1"/>
    <property type="molecule type" value="Genomic_DNA"/>
</dbReference>
<dbReference type="Proteomes" id="UP000662857">
    <property type="component" value="Chromosome"/>
</dbReference>
<dbReference type="Gene3D" id="2.30.40.10">
    <property type="entry name" value="Urease, subunit C, domain 1"/>
    <property type="match status" value="1"/>
</dbReference>
<dbReference type="InterPro" id="IPR011059">
    <property type="entry name" value="Metal-dep_hydrolase_composite"/>
</dbReference>
<dbReference type="SUPFAM" id="SSF51556">
    <property type="entry name" value="Metallo-dependent hydrolases"/>
    <property type="match status" value="1"/>
</dbReference>